<protein>
    <submittedName>
        <fullName evidence="1">Uncharacterized protein</fullName>
    </submittedName>
</protein>
<name>A0A3M7QCT9_BRAPC</name>
<dbReference type="EMBL" id="REGN01006570">
    <property type="protein sequence ID" value="RNA09004.1"/>
    <property type="molecule type" value="Genomic_DNA"/>
</dbReference>
<comment type="caution">
    <text evidence="1">The sequence shown here is derived from an EMBL/GenBank/DDBJ whole genome shotgun (WGS) entry which is preliminary data.</text>
</comment>
<accession>A0A3M7QCT9</accession>
<dbReference type="Proteomes" id="UP000276133">
    <property type="component" value="Unassembled WGS sequence"/>
</dbReference>
<keyword evidence="2" id="KW-1185">Reference proteome</keyword>
<feature type="non-terminal residue" evidence="1">
    <location>
        <position position="1"/>
    </location>
</feature>
<dbReference type="AlphaFoldDB" id="A0A3M7QCT9"/>
<sequence>TKKNKKGLENDLGMMQLLSCFLNNEESSLRMNNNKPLTENVSKGITETEYDKEPTVTYLFLCTDGI</sequence>
<reference evidence="1 2" key="1">
    <citation type="journal article" date="2018" name="Sci. Rep.">
        <title>Genomic signatures of local adaptation to the degree of environmental predictability in rotifers.</title>
        <authorList>
            <person name="Franch-Gras L."/>
            <person name="Hahn C."/>
            <person name="Garcia-Roger E.M."/>
            <person name="Carmona M.J."/>
            <person name="Serra M."/>
            <person name="Gomez A."/>
        </authorList>
    </citation>
    <scope>NUCLEOTIDE SEQUENCE [LARGE SCALE GENOMIC DNA]</scope>
    <source>
        <strain evidence="1">HYR1</strain>
    </source>
</reference>
<gene>
    <name evidence="1" type="ORF">BpHYR1_045323</name>
</gene>
<evidence type="ECO:0000313" key="1">
    <source>
        <dbReference type="EMBL" id="RNA09004.1"/>
    </source>
</evidence>
<organism evidence="1 2">
    <name type="scientific">Brachionus plicatilis</name>
    <name type="common">Marine rotifer</name>
    <name type="synonym">Brachionus muelleri</name>
    <dbReference type="NCBI Taxonomy" id="10195"/>
    <lineage>
        <taxon>Eukaryota</taxon>
        <taxon>Metazoa</taxon>
        <taxon>Spiralia</taxon>
        <taxon>Gnathifera</taxon>
        <taxon>Rotifera</taxon>
        <taxon>Eurotatoria</taxon>
        <taxon>Monogononta</taxon>
        <taxon>Pseudotrocha</taxon>
        <taxon>Ploima</taxon>
        <taxon>Brachionidae</taxon>
        <taxon>Brachionus</taxon>
    </lineage>
</organism>
<proteinExistence type="predicted"/>
<evidence type="ECO:0000313" key="2">
    <source>
        <dbReference type="Proteomes" id="UP000276133"/>
    </source>
</evidence>